<organism evidence="10">
    <name type="scientific">Albugo laibachii Nc14</name>
    <dbReference type="NCBI Taxonomy" id="890382"/>
    <lineage>
        <taxon>Eukaryota</taxon>
        <taxon>Sar</taxon>
        <taxon>Stramenopiles</taxon>
        <taxon>Oomycota</taxon>
        <taxon>Peronosporomycetes</taxon>
        <taxon>Albuginales</taxon>
        <taxon>Albuginaceae</taxon>
        <taxon>Albugo</taxon>
    </lineage>
</organism>
<reference evidence="10" key="1">
    <citation type="journal article" date="2011" name="PLoS Biol.">
        <title>Gene gain and loss during evolution of obligate parasitism in the white rust pathogen of Arabidopsis thaliana.</title>
        <authorList>
            <person name="Kemen E."/>
            <person name="Gardiner A."/>
            <person name="Schultz-Larsen T."/>
            <person name="Kemen A.C."/>
            <person name="Balmuth A.L."/>
            <person name="Robert-Seilaniantz A."/>
            <person name="Bailey K."/>
            <person name="Holub E."/>
            <person name="Studholme D.J."/>
            <person name="Maclean D."/>
            <person name="Jones J.D."/>
        </authorList>
    </citation>
    <scope>NUCLEOTIDE SEQUENCE</scope>
</reference>
<dbReference type="AlphaFoldDB" id="F0W5F9"/>
<evidence type="ECO:0000256" key="7">
    <source>
        <dbReference type="RuleBase" id="RU365082"/>
    </source>
</evidence>
<dbReference type="Pfam" id="PF08638">
    <property type="entry name" value="Med14"/>
    <property type="match status" value="1"/>
</dbReference>
<reference evidence="10" key="2">
    <citation type="submission" date="2011-02" db="EMBL/GenBank/DDBJ databases">
        <authorList>
            <person name="MacLean D."/>
        </authorList>
    </citation>
    <scope>NUCLEOTIDE SEQUENCE</scope>
</reference>
<feature type="domain" description="Mediator complex subunit MED14 N-terminal" evidence="9">
    <location>
        <begin position="13"/>
        <end position="183"/>
    </location>
</feature>
<keyword evidence="6 7" id="KW-0539">Nucleus</keyword>
<feature type="compositionally biased region" description="Polar residues" evidence="8">
    <location>
        <begin position="1012"/>
        <end position="1026"/>
    </location>
</feature>
<evidence type="ECO:0000256" key="2">
    <source>
        <dbReference type="ARBA" id="ARBA00007813"/>
    </source>
</evidence>
<feature type="region of interest" description="Disordered" evidence="8">
    <location>
        <begin position="1008"/>
        <end position="1030"/>
    </location>
</feature>
<evidence type="ECO:0000256" key="6">
    <source>
        <dbReference type="ARBA" id="ARBA00023242"/>
    </source>
</evidence>
<dbReference type="InterPro" id="IPR013947">
    <property type="entry name" value="Mediator_Med14"/>
</dbReference>
<comment type="function">
    <text evidence="7">Component of the Mediator complex, a coactivator involved in the regulated transcription of nearly all RNA polymerase II-dependent genes. Mediator functions as a bridge to convey information from gene-specific regulatory proteins to the basal RNA polymerase II transcription machinery. Mediator is recruited to promoters by direct interactions with regulatory proteins and serves as a scaffold for the assembly of a functional preinitiation complex with RNA polymerase II and the general transcription factors.</text>
</comment>
<accession>F0W5F9</accession>
<evidence type="ECO:0000256" key="4">
    <source>
        <dbReference type="ARBA" id="ARBA00023159"/>
    </source>
</evidence>
<keyword evidence="4 7" id="KW-0010">Activator</keyword>
<dbReference type="PANTHER" id="PTHR12809:SF2">
    <property type="entry name" value="MEDIATOR OF RNA POLYMERASE II TRANSCRIPTION SUBUNIT 14"/>
    <property type="match status" value="1"/>
</dbReference>
<keyword evidence="3 7" id="KW-0805">Transcription regulation</keyword>
<dbReference type="GO" id="GO:0003712">
    <property type="term" value="F:transcription coregulator activity"/>
    <property type="evidence" value="ECO:0007669"/>
    <property type="project" value="UniProtKB-UniRule"/>
</dbReference>
<dbReference type="InterPro" id="IPR055122">
    <property type="entry name" value="Med14_N"/>
</dbReference>
<evidence type="ECO:0000259" key="9">
    <source>
        <dbReference type="Pfam" id="PF08638"/>
    </source>
</evidence>
<comment type="subcellular location">
    <subcellularLocation>
        <location evidence="1 7">Nucleus</location>
    </subcellularLocation>
</comment>
<evidence type="ECO:0000256" key="1">
    <source>
        <dbReference type="ARBA" id="ARBA00004123"/>
    </source>
</evidence>
<dbReference type="HOGENOM" id="CLU_275148_0_0_1"/>
<protein>
    <recommendedName>
        <fullName evidence="7">Mediator of RNA polymerase II transcription subunit 14</fullName>
    </recommendedName>
    <alternativeName>
        <fullName evidence="7">Mediator complex subunit 14</fullName>
    </alternativeName>
</protein>
<gene>
    <name evidence="10" type="primary">AlNc14C20G2125</name>
    <name evidence="10" type="ORF">ALNC14_024930</name>
</gene>
<evidence type="ECO:0000313" key="10">
    <source>
        <dbReference type="EMBL" id="CCA16350.1"/>
    </source>
</evidence>
<dbReference type="GO" id="GO:0016592">
    <property type="term" value="C:mediator complex"/>
    <property type="evidence" value="ECO:0007669"/>
    <property type="project" value="UniProtKB-UniRule"/>
</dbReference>
<dbReference type="GO" id="GO:0006357">
    <property type="term" value="P:regulation of transcription by RNA polymerase II"/>
    <property type="evidence" value="ECO:0007669"/>
    <property type="project" value="InterPro"/>
</dbReference>
<evidence type="ECO:0000256" key="5">
    <source>
        <dbReference type="ARBA" id="ARBA00023163"/>
    </source>
</evidence>
<name>F0W5F9_9STRA</name>
<comment type="similarity">
    <text evidence="2 7">Belongs to the Mediator complex subunit 14 family.</text>
</comment>
<sequence length="1135" mass="129224">MHSCYHKTSLSTIKSSELLHRLVLQSYDNIQQLMYHLVTLRQTERRKHLLKHLQYVRKRFMHVVMLLKWSVQSPLVSKCGKLVQASTRYHRLVEESSERIFRLQSQLQRVRERRYDMSTAVDVLYGRTYHRLPKCVKGLKIGRFPHEKGIRHSLTIEGELESVKQRREDFLRICLIQTDIPKQYTLQLYQDQLTCTEGNFEILLSVLEVGSSFKWHVVHINTKFPSTDLNSDITKSQKIRSKQTQPPKGADATHLCHLVQIAMNQSTKPLMTAFHIIRDFVASVALDILASRVHVAVEERWRGRIQAQYHNRELIFCYWHHLCPSSADSNQSNFDAVSQTPEQSNHAAIPTCCAFLKVRPNLEGKNSLAIDLYPSLPVNLPDRQVLLDALDPTENLKDICGEKLMIAAMRAHIAAILYQLGEILAITAPTEPYKTRLVTGEHVHVNLTMDSLRIQRADIGGLCQFLNITFDMYNQRLLATFDTTNVYLLERLSHLEDTLNTHCRIQTNFDAYTSNHLFIKSEQNAHEAIRNAVGSVLFEIVKHDIANIGASLQGIELCGVVSLNWERYVQFRQQHCGASQELSISDEAIYFEIFTSKQSVYYLVIELDKYAEPGEQDDEGDTMLDEDLFVRYPSFSLLQTSASATKTQAAGVQYLQSLPAVRKIDLQSRWRHTPGSCTHRKRKRSPDSRDLFRIENTWISPDLCLRTSQATDKMDSTTEPNPTIRSLLLHSINVCIERIQLQHCMSFARRRKSRIRYSGEASWGTHKGTGGKVVSLSFPEKLDTSPLQIQSIQAHLQRDGGFAIYLRLASPPFQYVQSCSNARAGCYQRERRSYVNQRGDLMFRFPLSVLYSQEYVHENPLEVLLVELICGVKPLCEFGSKLEAILTPLGRYTNKTMELGHFHVESASPFEIALACPIDVPQVGSTNGKALVRYRVTIQHRHRMGFVLHYSHKSEHPLLPFIQSALNGHCDAAQLMEALERTCIPLSILASVVKAQLLSSKYARPCKRDKNTSLSPPSTQNGTKVSSACGKKGGKGIKLGYKFKLPREGAEYYSDDKAFVPGELTLIPRSQTQLRLMYGNRCAVDLFFLENQIVRMQSVSSSFPVPSCPCEKGVDIELQHFAKRLKSILSEMASL</sequence>
<evidence type="ECO:0000256" key="8">
    <source>
        <dbReference type="SAM" id="MobiDB-lite"/>
    </source>
</evidence>
<proteinExistence type="inferred from homology"/>
<keyword evidence="5 7" id="KW-0804">Transcription</keyword>
<dbReference type="EMBL" id="FR824065">
    <property type="protein sequence ID" value="CCA16350.1"/>
    <property type="molecule type" value="Genomic_DNA"/>
</dbReference>
<comment type="subunit">
    <text evidence="7">Component of the Mediator complex.</text>
</comment>
<evidence type="ECO:0000256" key="3">
    <source>
        <dbReference type="ARBA" id="ARBA00023015"/>
    </source>
</evidence>
<dbReference type="GO" id="GO:0070847">
    <property type="term" value="C:core mediator complex"/>
    <property type="evidence" value="ECO:0007669"/>
    <property type="project" value="TreeGrafter"/>
</dbReference>
<dbReference type="PANTHER" id="PTHR12809">
    <property type="entry name" value="MEDIATOR COMPLEX SUBUNIT"/>
    <property type="match status" value="1"/>
</dbReference>